<dbReference type="AlphaFoldDB" id="T1HUH0"/>
<dbReference type="InParanoid" id="T1HUH0"/>
<organism evidence="1 2">
    <name type="scientific">Rhodnius prolixus</name>
    <name type="common">Triatomid bug</name>
    <dbReference type="NCBI Taxonomy" id="13249"/>
    <lineage>
        <taxon>Eukaryota</taxon>
        <taxon>Metazoa</taxon>
        <taxon>Ecdysozoa</taxon>
        <taxon>Arthropoda</taxon>
        <taxon>Hexapoda</taxon>
        <taxon>Insecta</taxon>
        <taxon>Pterygota</taxon>
        <taxon>Neoptera</taxon>
        <taxon>Paraneoptera</taxon>
        <taxon>Hemiptera</taxon>
        <taxon>Heteroptera</taxon>
        <taxon>Panheteroptera</taxon>
        <taxon>Cimicomorpha</taxon>
        <taxon>Reduviidae</taxon>
        <taxon>Triatominae</taxon>
        <taxon>Rhodnius</taxon>
    </lineage>
</organism>
<keyword evidence="2" id="KW-1185">Reference proteome</keyword>
<dbReference type="HOGENOM" id="CLU_3336144_0_0_1"/>
<dbReference type="VEuPathDB" id="VectorBase:RPRC007690"/>
<dbReference type="EMBL" id="ACPB03005519">
    <property type="status" value="NOT_ANNOTATED_CDS"/>
    <property type="molecule type" value="Genomic_DNA"/>
</dbReference>
<evidence type="ECO:0000313" key="1">
    <source>
        <dbReference type="EnsemblMetazoa" id="RPRC007690-PA"/>
    </source>
</evidence>
<dbReference type="Proteomes" id="UP000015103">
    <property type="component" value="Unassembled WGS sequence"/>
</dbReference>
<accession>T1HUH0</accession>
<dbReference type="EMBL" id="ACPB03005520">
    <property type="status" value="NOT_ANNOTATED_CDS"/>
    <property type="molecule type" value="Genomic_DNA"/>
</dbReference>
<protein>
    <submittedName>
        <fullName evidence="1">Uncharacterized protein</fullName>
    </submittedName>
</protein>
<evidence type="ECO:0000313" key="2">
    <source>
        <dbReference type="Proteomes" id="UP000015103"/>
    </source>
</evidence>
<dbReference type="EnsemblMetazoa" id="RPRC007690-RA">
    <property type="protein sequence ID" value="RPRC007690-PA"/>
    <property type="gene ID" value="RPRC007690"/>
</dbReference>
<proteinExistence type="predicted"/>
<name>T1HUH0_RHOPR</name>
<reference evidence="1" key="1">
    <citation type="submission" date="2015-05" db="UniProtKB">
        <authorList>
            <consortium name="EnsemblMetazoa"/>
        </authorList>
    </citation>
    <scope>IDENTIFICATION</scope>
</reference>
<sequence>MEKLHGKRVLRFYLLLGFIFAAVKENLLNESCQIFIIF</sequence>
<dbReference type="EMBL" id="ACPB03005518">
    <property type="status" value="NOT_ANNOTATED_CDS"/>
    <property type="molecule type" value="Genomic_DNA"/>
</dbReference>